<evidence type="ECO:0000313" key="2">
    <source>
        <dbReference type="EMBL" id="ART30412.1"/>
    </source>
</evidence>
<dbReference type="AlphaFoldDB" id="A0A1Y0AYT9"/>
<accession>A0A1Y0AYT9</accession>
<dbReference type="EMBL" id="KY774314">
    <property type="protein sequence ID" value="ART30412.1"/>
    <property type="molecule type" value="Genomic_DNA"/>
</dbReference>
<evidence type="ECO:0000313" key="1">
    <source>
        <dbReference type="EMBL" id="ART30321.1"/>
    </source>
</evidence>
<organism evidence="1">
    <name type="scientific">Utricularia reniformis</name>
    <dbReference type="NCBI Taxonomy" id="192314"/>
    <lineage>
        <taxon>Eukaryota</taxon>
        <taxon>Viridiplantae</taxon>
        <taxon>Streptophyta</taxon>
        <taxon>Embryophyta</taxon>
        <taxon>Tracheophyta</taxon>
        <taxon>Spermatophyta</taxon>
        <taxon>Magnoliopsida</taxon>
        <taxon>eudicotyledons</taxon>
        <taxon>Gunneridae</taxon>
        <taxon>Pentapetalae</taxon>
        <taxon>asterids</taxon>
        <taxon>lamiids</taxon>
        <taxon>Lamiales</taxon>
        <taxon>Lentibulariaceae</taxon>
        <taxon>Utricularia</taxon>
    </lineage>
</organism>
<protein>
    <submittedName>
        <fullName evidence="1">Uncharacterized protein</fullName>
    </submittedName>
</protein>
<keyword evidence="1" id="KW-0496">Mitochondrion</keyword>
<reference evidence="1" key="1">
    <citation type="submission" date="2017-03" db="EMBL/GenBank/DDBJ databases">
        <title>The mitochondrial genome of the carnivorous plant Utricularia reniformis (Lentibulariaceae): structure, comparative analysis and evolutionary landmarks.</title>
        <authorList>
            <person name="Silva S.R."/>
            <person name="Alvarenga D.O."/>
            <person name="Michael T.P."/>
            <person name="Miranda V.F.O."/>
            <person name="Varani A.M."/>
        </authorList>
    </citation>
    <scope>NUCLEOTIDE SEQUENCE</scope>
</reference>
<dbReference type="EMBL" id="KY774314">
    <property type="protein sequence ID" value="ART30321.1"/>
    <property type="molecule type" value="Genomic_DNA"/>
</dbReference>
<sequence>MTRHAPPAPSGVSIHQDPFLRDHFLEICGQCLDSPKIESKASQHPAAFNRVNRMGMDRIFSQELRMSYSPELIPFFAEP</sequence>
<gene>
    <name evidence="1" type="ORF">AEK19_MT0843</name>
    <name evidence="2" type="ORF">AEK19_MT1866</name>
</gene>
<name>A0A1Y0AYT9_9LAMI</name>
<geneLocation type="mitochondrion" evidence="1"/>
<proteinExistence type="predicted"/>